<dbReference type="InterPro" id="IPR003595">
    <property type="entry name" value="Tyr_Pase_cat"/>
</dbReference>
<evidence type="ECO:0000256" key="1">
    <source>
        <dbReference type="ARBA" id="ARBA00013064"/>
    </source>
</evidence>
<reference evidence="5 6" key="1">
    <citation type="submission" date="2022-12" db="EMBL/GenBank/DDBJ databases">
        <title>Dasania phycosphaerae sp. nov., isolated from particulate material of the south coast of Korea.</title>
        <authorList>
            <person name="Jiang Y."/>
        </authorList>
    </citation>
    <scope>NUCLEOTIDE SEQUENCE [LARGE SCALE GENOMIC DNA]</scope>
    <source>
        <strain evidence="5 6">GY-19</strain>
    </source>
</reference>
<gene>
    <name evidence="5" type="ORF">O0V09_06080</name>
</gene>
<proteinExistence type="predicted"/>
<dbReference type="PROSITE" id="PS50206">
    <property type="entry name" value="RHODANESE_3"/>
    <property type="match status" value="1"/>
</dbReference>
<evidence type="ECO:0000259" key="4">
    <source>
        <dbReference type="PROSITE" id="PS50206"/>
    </source>
</evidence>
<evidence type="ECO:0000313" key="6">
    <source>
        <dbReference type="Proteomes" id="UP001069090"/>
    </source>
</evidence>
<dbReference type="Gene3D" id="3.90.190.10">
    <property type="entry name" value="Protein tyrosine phosphatase superfamily"/>
    <property type="match status" value="1"/>
</dbReference>
<dbReference type="AlphaFoldDB" id="A0A9J6RKN8"/>
<dbReference type="PROSITE" id="PS00383">
    <property type="entry name" value="TYR_PHOSPHATASE_1"/>
    <property type="match status" value="1"/>
</dbReference>
<dbReference type="InterPro" id="IPR057023">
    <property type="entry name" value="PTP-SAK"/>
</dbReference>
<sequence>MRHYLNFNKSAVTDLFNNHLVTAPLPIRAYIGSSFKDAQLLSDGSVVINNNTHSDLQAAMDATLDETESTSDAWQFWTWFSDERQAWTPLEHLRAKNAYKDEQSEIRTSDSHPLRIDYVEVPNTSGRIGLTFCPGKCSEGLYGGTWERDLNKDLAAIKAWGATTLITLMEAQEFEIIGVPQFMEVLTNSDIGWHHLPIQDMQPPSESFEVLWKTVGPQLHKLLSDGQDIVIHCRGGLGRTGLLAARMLVEAGMTPVDAVAEVRNARKHSIETYAQEHYVLTQHWKK</sequence>
<evidence type="ECO:0000313" key="5">
    <source>
        <dbReference type="EMBL" id="MCZ0864759.1"/>
    </source>
</evidence>
<keyword evidence="2" id="KW-0378">Hydrolase</keyword>
<dbReference type="FunFam" id="3.90.190.10:FF:000157">
    <property type="entry name" value="Protein-tyrosine phosphatase"/>
    <property type="match status" value="1"/>
</dbReference>
<dbReference type="RefSeq" id="WP_258330913.1">
    <property type="nucleotide sequence ID" value="NZ_JAPTGG010000004.1"/>
</dbReference>
<dbReference type="GO" id="GO:0004725">
    <property type="term" value="F:protein tyrosine phosphatase activity"/>
    <property type="evidence" value="ECO:0007669"/>
    <property type="project" value="UniProtKB-EC"/>
</dbReference>
<dbReference type="Pfam" id="PF22784">
    <property type="entry name" value="PTP-SAK"/>
    <property type="match status" value="1"/>
</dbReference>
<evidence type="ECO:0000259" key="3">
    <source>
        <dbReference type="PROSITE" id="PS50056"/>
    </source>
</evidence>
<dbReference type="InterPro" id="IPR050561">
    <property type="entry name" value="PTP"/>
</dbReference>
<comment type="caution">
    <text evidence="5">The sequence shown here is derived from an EMBL/GenBank/DDBJ whole genome shotgun (WGS) entry which is preliminary data.</text>
</comment>
<dbReference type="PROSITE" id="PS50056">
    <property type="entry name" value="TYR_PHOSPHATASE_2"/>
    <property type="match status" value="1"/>
</dbReference>
<dbReference type="InterPro" id="IPR000387">
    <property type="entry name" value="Tyr_Pase_dom"/>
</dbReference>
<dbReference type="InterPro" id="IPR029021">
    <property type="entry name" value="Prot-tyrosine_phosphatase-like"/>
</dbReference>
<dbReference type="EMBL" id="JAPTGG010000004">
    <property type="protein sequence ID" value="MCZ0864759.1"/>
    <property type="molecule type" value="Genomic_DNA"/>
</dbReference>
<keyword evidence="6" id="KW-1185">Reference proteome</keyword>
<accession>A0A9J6RKN8</accession>
<feature type="domain" description="Tyrosine specific protein phosphatases" evidence="3">
    <location>
        <begin position="206"/>
        <end position="277"/>
    </location>
</feature>
<dbReference type="PANTHER" id="PTHR23339">
    <property type="entry name" value="TYROSINE SPECIFIC PROTEIN PHOSPHATASE AND DUAL SPECIFICITY PROTEIN PHOSPHATASE"/>
    <property type="match status" value="1"/>
</dbReference>
<dbReference type="Proteomes" id="UP001069090">
    <property type="component" value="Unassembled WGS sequence"/>
</dbReference>
<name>A0A9J6RKN8_9GAMM</name>
<dbReference type="CDD" id="cd14505">
    <property type="entry name" value="CDKN3-like"/>
    <property type="match status" value="1"/>
</dbReference>
<dbReference type="InterPro" id="IPR016130">
    <property type="entry name" value="Tyr_Pase_AS"/>
</dbReference>
<feature type="domain" description="Rhodanese" evidence="4">
    <location>
        <begin position="194"/>
        <end position="282"/>
    </location>
</feature>
<dbReference type="EC" id="3.1.3.48" evidence="1"/>
<organism evidence="5 6">
    <name type="scientific">Dasania phycosphaerae</name>
    <dbReference type="NCBI Taxonomy" id="2950436"/>
    <lineage>
        <taxon>Bacteria</taxon>
        <taxon>Pseudomonadati</taxon>
        <taxon>Pseudomonadota</taxon>
        <taxon>Gammaproteobacteria</taxon>
        <taxon>Cellvibrionales</taxon>
        <taxon>Spongiibacteraceae</taxon>
        <taxon>Dasania</taxon>
    </lineage>
</organism>
<evidence type="ECO:0000256" key="2">
    <source>
        <dbReference type="ARBA" id="ARBA00022801"/>
    </source>
</evidence>
<dbReference type="SMART" id="SM00404">
    <property type="entry name" value="PTPc_motif"/>
    <property type="match status" value="1"/>
</dbReference>
<dbReference type="InterPro" id="IPR001763">
    <property type="entry name" value="Rhodanese-like_dom"/>
</dbReference>
<protein>
    <recommendedName>
        <fullName evidence="1">protein-tyrosine-phosphatase</fullName>
        <ecNumber evidence="1">3.1.3.48</ecNumber>
    </recommendedName>
</protein>
<dbReference type="SUPFAM" id="SSF52799">
    <property type="entry name" value="(Phosphotyrosine protein) phosphatases II"/>
    <property type="match status" value="1"/>
</dbReference>